<dbReference type="InterPro" id="IPR047655">
    <property type="entry name" value="Transpos_IS630-like"/>
</dbReference>
<evidence type="ECO:0000313" key="2">
    <source>
        <dbReference type="EMBL" id="SFD28351.1"/>
    </source>
</evidence>
<dbReference type="AlphaFoldDB" id="A0A1I1R1Q8"/>
<dbReference type="Gene3D" id="3.30.420.10">
    <property type="entry name" value="Ribonuclease H-like superfamily/Ribonuclease H"/>
    <property type="match status" value="1"/>
</dbReference>
<keyword evidence="2" id="KW-0540">Nuclease</keyword>
<keyword evidence="3" id="KW-1185">Reference proteome</keyword>
<gene>
    <name evidence="2" type="ORF">SAMN04488094_12625</name>
</gene>
<accession>A0A1I1R1Q8</accession>
<dbReference type="InterPro" id="IPR036397">
    <property type="entry name" value="RNaseH_sf"/>
</dbReference>
<dbReference type="GO" id="GO:0003676">
    <property type="term" value="F:nucleic acid binding"/>
    <property type="evidence" value="ECO:0007669"/>
    <property type="project" value="InterPro"/>
</dbReference>
<dbReference type="InterPro" id="IPR038717">
    <property type="entry name" value="Tc1-like_DDE_dom"/>
</dbReference>
<dbReference type="GO" id="GO:0004519">
    <property type="term" value="F:endonuclease activity"/>
    <property type="evidence" value="ECO:0007669"/>
    <property type="project" value="UniProtKB-KW"/>
</dbReference>
<keyword evidence="2" id="KW-0255">Endonuclease</keyword>
<evidence type="ECO:0000313" key="3">
    <source>
        <dbReference type="Proteomes" id="UP000198728"/>
    </source>
</evidence>
<organism evidence="2 3">
    <name type="scientific">Tropicimonas isoalkanivorans</name>
    <dbReference type="NCBI Taxonomy" id="441112"/>
    <lineage>
        <taxon>Bacteria</taxon>
        <taxon>Pseudomonadati</taxon>
        <taxon>Pseudomonadota</taxon>
        <taxon>Alphaproteobacteria</taxon>
        <taxon>Rhodobacterales</taxon>
        <taxon>Roseobacteraceae</taxon>
        <taxon>Tropicimonas</taxon>
    </lineage>
</organism>
<dbReference type="EMBL" id="FOLG01000026">
    <property type="protein sequence ID" value="SFD28351.1"/>
    <property type="molecule type" value="Genomic_DNA"/>
</dbReference>
<dbReference type="Proteomes" id="UP000198728">
    <property type="component" value="Unassembled WGS sequence"/>
</dbReference>
<reference evidence="2 3" key="1">
    <citation type="submission" date="2016-10" db="EMBL/GenBank/DDBJ databases">
        <authorList>
            <person name="de Groot N.N."/>
        </authorList>
    </citation>
    <scope>NUCLEOTIDE SEQUENCE [LARGE SCALE GENOMIC DNA]</scope>
    <source>
        <strain evidence="2 3">DSM 19548</strain>
    </source>
</reference>
<evidence type="ECO:0000259" key="1">
    <source>
        <dbReference type="Pfam" id="PF13358"/>
    </source>
</evidence>
<dbReference type="NCBIfam" id="NF033545">
    <property type="entry name" value="transpos_IS630"/>
    <property type="match status" value="1"/>
</dbReference>
<sequence>MEIWFQDEARVGQQGTLTRTWAERGTRPRAPRDTRYEWAYIFGAVCPARAATAALVMPRADTSAMNAHLIEISKTVAPGAHAVLVMDGAGWHGSTALHIPDNITIVTLPPYAPELNPVENIWAYLRANRLAISVFDTYDDIVDRCCDAWNFFANDPERVRSITARDYAKAVSA</sequence>
<proteinExistence type="predicted"/>
<name>A0A1I1R1Q8_9RHOB</name>
<feature type="domain" description="Tc1-like transposase DDE" evidence="1">
    <location>
        <begin position="3"/>
        <end position="140"/>
    </location>
</feature>
<keyword evidence="2" id="KW-0378">Hydrolase</keyword>
<protein>
    <submittedName>
        <fullName evidence="2">DDE superfamily endonuclease</fullName>
    </submittedName>
</protein>
<dbReference type="Pfam" id="PF13358">
    <property type="entry name" value="DDE_3"/>
    <property type="match status" value="1"/>
</dbReference>